<name>A0ABP6ZDQ1_9ACTN</name>
<feature type="domain" description="DUF4158" evidence="6">
    <location>
        <begin position="6"/>
        <end position="155"/>
    </location>
</feature>
<dbReference type="NCBIfam" id="NF033527">
    <property type="entry name" value="transpos_Tn3"/>
    <property type="match status" value="1"/>
</dbReference>
<keyword evidence="3" id="KW-0238">DNA-binding</keyword>
<evidence type="ECO:0000259" key="5">
    <source>
        <dbReference type="Pfam" id="PF01526"/>
    </source>
</evidence>
<dbReference type="RefSeq" id="WP_344801466.1">
    <property type="nucleotide sequence ID" value="NZ_BAABAB010000004.1"/>
</dbReference>
<evidence type="ECO:0000256" key="4">
    <source>
        <dbReference type="ARBA" id="ARBA00023172"/>
    </source>
</evidence>
<gene>
    <name evidence="7" type="ORF">GCM10022236_04660</name>
</gene>
<keyword evidence="2" id="KW-0815">Transposition</keyword>
<proteinExistence type="inferred from homology"/>
<dbReference type="InterPro" id="IPR047653">
    <property type="entry name" value="Tn3-like_transpos"/>
</dbReference>
<accession>A0ABP6ZDQ1</accession>
<evidence type="ECO:0000313" key="7">
    <source>
        <dbReference type="EMBL" id="GAA3605819.1"/>
    </source>
</evidence>
<dbReference type="Pfam" id="PF13700">
    <property type="entry name" value="DUF4158"/>
    <property type="match status" value="1"/>
</dbReference>
<evidence type="ECO:0000313" key="8">
    <source>
        <dbReference type="Proteomes" id="UP001501490"/>
    </source>
</evidence>
<dbReference type="Proteomes" id="UP001501490">
    <property type="component" value="Unassembled WGS sequence"/>
</dbReference>
<evidence type="ECO:0000256" key="1">
    <source>
        <dbReference type="ARBA" id="ARBA00009402"/>
    </source>
</evidence>
<feature type="domain" description="Tn3 transposase DDE" evidence="5">
    <location>
        <begin position="588"/>
        <end position="976"/>
    </location>
</feature>
<evidence type="ECO:0000259" key="6">
    <source>
        <dbReference type="Pfam" id="PF13700"/>
    </source>
</evidence>
<reference evidence="8" key="1">
    <citation type="journal article" date="2019" name="Int. J. Syst. Evol. Microbiol.">
        <title>The Global Catalogue of Microorganisms (GCM) 10K type strain sequencing project: providing services to taxonomists for standard genome sequencing and annotation.</title>
        <authorList>
            <consortium name="The Broad Institute Genomics Platform"/>
            <consortium name="The Broad Institute Genome Sequencing Center for Infectious Disease"/>
            <person name="Wu L."/>
            <person name="Ma J."/>
        </authorList>
    </citation>
    <scope>NUCLEOTIDE SEQUENCE [LARGE SCALE GENOMIC DNA]</scope>
    <source>
        <strain evidence="8">JCM 16929</strain>
    </source>
</reference>
<sequence length="999" mass="111543">MEYLSDDVDDLVEFWTLLDEDRLLLEGRRGATALGFALLLKHYSRHGRFPPGPAELPDAVVEFVARQVGVSGADLGSYEWSGSTIEYHRSQIRAHLGFRVATINDQERLTTWLAANVARAERRPERVRAELLAQFRREQIEPPTPARLLRMVRSALRTAEQDWTGRISARLDTPVRGRLLCLIDTEAGVDDSGDEGGAHGSETVLGLIKSTPGNVGLESMMTEIGKLEAVRAIGLPAGLFADVAPRVLDGWRVRAAVEAPSHLRRHAEPLTLTLLAALVHQREREITDALVDLLIATVHRIGARAERRVTDELVNAFKRVSGKENILFSIAEAALARPDDAVRAVVFPAVTGGEQTLRELVHEFKTKGPVYRRTVQTTLKASYTGHYRRGLIALLEVLQFRSNNTAHRPVIEALGLIRRYAKAGNLTYYPLGENVPAHPGTTRDWSDLVYRSDTRGRRRVARMVYEVATFQALREQLRCKEIWVVGADSWRDPDEDLPADFEERRPENYRELRKPLDPTVFIDGLRAEMTAALGELDTAIPTLDWVDITDRASGAITLTRHEAAPEPTNLGRVKGEVRRRWGTVTLIDILKETVLRTGCLDQISAVAGSGTLPVAVLAERLMLAIYAYGTNTGIRSVAAGGGHGHSEDEIRYVRRRYLTRDTATAVAIGIANATFAARRATLWGEGSTAVASDSTHFRSYDQNIFTEWHSRYGGRGTLIYWHVERGSMVVHSQTLRASASEVHAMVEGAIRHGTTMTVEGNYTDTHGQSEIGFAITRLLGFDLLPRIKQINRVRLYRPAAGHPDAYPRLTPALTRPIRWDLVAQNYDQMIKYATAIRQGTASTEAILRRFTRSASHPTYQAMLEVGRAQRTIFVARYLRSRELQREITEGLNVIETFNGANSVIHYGKGGEIASNRKEEQEMTMLCLRILHAALVYLNTLLLQDVLAEDDWADTLTAEDRRGLTPLFWQHVLPYGEVRLDMTARLSIRTTPPATPIQSP</sequence>
<protein>
    <submittedName>
        <fullName evidence="7">Tn3 family transposase</fullName>
    </submittedName>
</protein>
<keyword evidence="4" id="KW-0233">DNA recombination</keyword>
<evidence type="ECO:0000256" key="3">
    <source>
        <dbReference type="ARBA" id="ARBA00023125"/>
    </source>
</evidence>
<comment type="caution">
    <text evidence="7">The sequence shown here is derived from an EMBL/GenBank/DDBJ whole genome shotgun (WGS) entry which is preliminary data.</text>
</comment>
<dbReference type="InterPro" id="IPR002513">
    <property type="entry name" value="Tn3_Tnp_DDE_dom"/>
</dbReference>
<comment type="similarity">
    <text evidence="1">Belongs to the transposase 7 family.</text>
</comment>
<dbReference type="Pfam" id="PF01526">
    <property type="entry name" value="DDE_Tnp_Tn3"/>
    <property type="match status" value="1"/>
</dbReference>
<dbReference type="InterPro" id="IPR025296">
    <property type="entry name" value="DUF4158"/>
</dbReference>
<dbReference type="EMBL" id="BAABAB010000004">
    <property type="protein sequence ID" value="GAA3605819.1"/>
    <property type="molecule type" value="Genomic_DNA"/>
</dbReference>
<evidence type="ECO:0000256" key="2">
    <source>
        <dbReference type="ARBA" id="ARBA00022578"/>
    </source>
</evidence>
<organism evidence="7 8">
    <name type="scientific">Microlunatus ginsengisoli</name>
    <dbReference type="NCBI Taxonomy" id="363863"/>
    <lineage>
        <taxon>Bacteria</taxon>
        <taxon>Bacillati</taxon>
        <taxon>Actinomycetota</taxon>
        <taxon>Actinomycetes</taxon>
        <taxon>Propionibacteriales</taxon>
        <taxon>Propionibacteriaceae</taxon>
        <taxon>Microlunatus</taxon>
    </lineage>
</organism>
<keyword evidence="8" id="KW-1185">Reference proteome</keyword>